<dbReference type="InterPro" id="IPR036474">
    <property type="entry name" value="MotA_Tscrpt_reg_C_sf"/>
</dbReference>
<dbReference type="Pfam" id="PF09158">
    <property type="entry name" value="MotCF"/>
    <property type="match status" value="1"/>
</dbReference>
<protein>
    <submittedName>
        <fullName evidence="3">Transcriptional regulator of middle promoters</fullName>
    </submittedName>
</protein>
<dbReference type="RefSeq" id="YP_009613075.1">
    <property type="nucleotide sequence ID" value="NC_042019.1"/>
</dbReference>
<evidence type="ECO:0000313" key="3">
    <source>
        <dbReference type="EMBL" id="ASU00624.1"/>
    </source>
</evidence>
<dbReference type="InterPro" id="IPR015241">
    <property type="entry name" value="MotA_Tscrpt_reg_C"/>
</dbReference>
<proteinExistence type="predicted"/>
<name>A0A223LEY4_9CAUD</name>
<dbReference type="InterPro" id="IPR036390">
    <property type="entry name" value="WH_DNA-bd_sf"/>
</dbReference>
<dbReference type="EMBL" id="MF479730">
    <property type="protein sequence ID" value="ASU00624.1"/>
    <property type="molecule type" value="Genomic_DNA"/>
</dbReference>
<dbReference type="GeneID" id="40089445"/>
<dbReference type="KEGG" id="vg:40089445"/>
<dbReference type="Gene3D" id="1.10.10.10">
    <property type="entry name" value="Winged helix-like DNA-binding domain superfamily/Winged helix DNA-binding domain"/>
    <property type="match status" value="1"/>
</dbReference>
<dbReference type="InterPro" id="IPR015198">
    <property type="entry name" value="Phage_T4_MotA_Tscrpt_reg_N"/>
</dbReference>
<evidence type="ECO:0000259" key="2">
    <source>
        <dbReference type="Pfam" id="PF09158"/>
    </source>
</evidence>
<feature type="domain" description="Bacteriophage T4 MotA transcription regulator N-terminal" evidence="1">
    <location>
        <begin position="6"/>
        <end position="89"/>
    </location>
</feature>
<dbReference type="InterPro" id="IPR036388">
    <property type="entry name" value="WH-like_DNA-bd_sf"/>
</dbReference>
<organism evidence="3 4">
    <name type="scientific">Aeromonas phage AS-gz</name>
    <dbReference type="NCBI Taxonomy" id="2026082"/>
    <lineage>
        <taxon>Viruses</taxon>
        <taxon>Duplodnaviria</taxon>
        <taxon>Heunggongvirae</taxon>
        <taxon>Uroviricota</taxon>
        <taxon>Caudoviricetes</taxon>
        <taxon>Pantevenvirales</taxon>
        <taxon>Straboviridae</taxon>
        <taxon>Tulanevirus</taxon>
        <taxon>Tulanevirus asgz</taxon>
    </lineage>
</organism>
<dbReference type="Gene3D" id="3.90.1150.20">
    <property type="entry name" value="Transcription regulator MotA, C-terminal domain"/>
    <property type="match status" value="1"/>
</dbReference>
<dbReference type="SUPFAM" id="SSF46785">
    <property type="entry name" value="Winged helix' DNA-binding domain"/>
    <property type="match status" value="1"/>
</dbReference>
<accession>A0A223LEY4</accession>
<keyword evidence="4" id="KW-1185">Reference proteome</keyword>
<evidence type="ECO:0000313" key="4">
    <source>
        <dbReference type="Proteomes" id="UP000221110"/>
    </source>
</evidence>
<dbReference type="Proteomes" id="UP000221110">
    <property type="component" value="Segment"/>
</dbReference>
<evidence type="ECO:0000259" key="1">
    <source>
        <dbReference type="Pfam" id="PF09114"/>
    </source>
</evidence>
<sequence>MTMTKIEAIAKVLNNSSISENATSVFIQVAKKAFVTAVEIAEATEMNKNAVYSNIGVMMKKGLIEKSGDGYVTTESGDAILIEAAEMWKAAQPEVEAPKVEKKKGTRKAREITVEMTKNIELIERLLSNLGIEHKQEVINRQNYEITLNKRHADGYRKFEILNRGIFRIVGYKVSEEIINNFKTLGCEIKQGPANCYIDITANENNIVRLMEEIQAAN</sequence>
<dbReference type="Pfam" id="PF09114">
    <property type="entry name" value="MotA_activ"/>
    <property type="match status" value="1"/>
</dbReference>
<reference evidence="3 4" key="1">
    <citation type="submission" date="2017-07" db="EMBL/GenBank/DDBJ databases">
        <title>In vitro design and evaluation of phage cocktails against multidrug-resistant Aeromonas salmonicida.</title>
        <authorList>
            <person name="Chen L."/>
            <person name="Yuan S."/>
            <person name="Ma Y."/>
        </authorList>
    </citation>
    <scope>NUCLEOTIDE SEQUENCE [LARGE SCALE GENOMIC DNA]</scope>
</reference>
<dbReference type="SUPFAM" id="SSF69652">
    <property type="entry name" value="DNA-binding C-terminal domain of the transcription factor MotA"/>
    <property type="match status" value="1"/>
</dbReference>
<feature type="domain" description="Transcription regulator MotA C-terminal" evidence="2">
    <location>
        <begin position="112"/>
        <end position="208"/>
    </location>
</feature>